<dbReference type="CDD" id="cd00207">
    <property type="entry name" value="fer2"/>
    <property type="match status" value="1"/>
</dbReference>
<reference evidence="7 8" key="1">
    <citation type="submission" date="2016-10" db="EMBL/GenBank/DDBJ databases">
        <authorList>
            <person name="de Groot N.N."/>
        </authorList>
    </citation>
    <scope>NUCLEOTIDE SEQUENCE [LARGE SCALE GENOMIC DNA]</scope>
    <source>
        <strain evidence="7 8">APO</strain>
    </source>
</reference>
<keyword evidence="3" id="KW-0560">Oxidoreductase</keyword>
<dbReference type="RefSeq" id="WP_093313717.1">
    <property type="nucleotide sequence ID" value="NZ_FNPV01000006.1"/>
</dbReference>
<dbReference type="AlphaFoldDB" id="A0A1H3P6M0"/>
<accession>A0A1H3P6M0</accession>
<evidence type="ECO:0000313" key="7">
    <source>
        <dbReference type="EMBL" id="SDY96794.1"/>
    </source>
</evidence>
<dbReference type="PROSITE" id="PS00197">
    <property type="entry name" value="2FE2S_FER_1"/>
    <property type="match status" value="1"/>
</dbReference>
<dbReference type="GO" id="GO:0046872">
    <property type="term" value="F:metal ion binding"/>
    <property type="evidence" value="ECO:0007669"/>
    <property type="project" value="UniProtKB-KW"/>
</dbReference>
<proteinExistence type="predicted"/>
<dbReference type="InterPro" id="IPR006058">
    <property type="entry name" value="2Fe2S_fd_BS"/>
</dbReference>
<dbReference type="SUPFAM" id="SSF54292">
    <property type="entry name" value="2Fe-2S ferredoxin-like"/>
    <property type="match status" value="1"/>
</dbReference>
<dbReference type="OrthoDB" id="9796880at2"/>
<dbReference type="InterPro" id="IPR036010">
    <property type="entry name" value="2Fe-2S_ferredoxin-like_sf"/>
</dbReference>
<dbReference type="InterPro" id="IPR002888">
    <property type="entry name" value="2Fe-2S-bd"/>
</dbReference>
<dbReference type="EMBL" id="FNPV01000006">
    <property type="protein sequence ID" value="SDY96794.1"/>
    <property type="molecule type" value="Genomic_DNA"/>
</dbReference>
<dbReference type="PANTHER" id="PTHR44379">
    <property type="entry name" value="OXIDOREDUCTASE WITH IRON-SULFUR SUBUNIT"/>
    <property type="match status" value="1"/>
</dbReference>
<dbReference type="Proteomes" id="UP000199230">
    <property type="component" value="Unassembled WGS sequence"/>
</dbReference>
<evidence type="ECO:0000259" key="6">
    <source>
        <dbReference type="PROSITE" id="PS51085"/>
    </source>
</evidence>
<evidence type="ECO:0000256" key="4">
    <source>
        <dbReference type="ARBA" id="ARBA00023004"/>
    </source>
</evidence>
<name>A0A1H3P6M0_9FIRM</name>
<dbReference type="PANTHER" id="PTHR44379:SF8">
    <property type="entry name" value="XANTHINE DEHYDROGENASE IRON-SULFUR-BINDING SUBUNIT XDHC-RELATED"/>
    <property type="match status" value="1"/>
</dbReference>
<protein>
    <submittedName>
        <fullName evidence="7">Carbon-monoxide dehydrogenase small subunit</fullName>
    </submittedName>
</protein>
<dbReference type="STRING" id="159292.SAMN05192546_10640"/>
<dbReference type="InterPro" id="IPR051452">
    <property type="entry name" value="Diverse_Oxidoreductases"/>
</dbReference>
<dbReference type="Gene3D" id="3.10.20.30">
    <property type="match status" value="1"/>
</dbReference>
<keyword evidence="5" id="KW-0411">Iron-sulfur</keyword>
<feature type="domain" description="2Fe-2S ferredoxin-type" evidence="6">
    <location>
        <begin position="1"/>
        <end position="76"/>
    </location>
</feature>
<evidence type="ECO:0000256" key="3">
    <source>
        <dbReference type="ARBA" id="ARBA00023002"/>
    </source>
</evidence>
<dbReference type="InterPro" id="IPR012675">
    <property type="entry name" value="Beta-grasp_dom_sf"/>
</dbReference>
<dbReference type="Pfam" id="PF01799">
    <property type="entry name" value="Fer2_2"/>
    <property type="match status" value="1"/>
</dbReference>
<sequence length="165" mass="18217">MKLNTKINGMEKILEIDPKDYLVEVLRENGYLGVRQGCDTGNCGVCTVHLDGKAVLSCVLLAVKAEGREITTIEGVPEKAARIASYFLEEGADQCGYCTSGTVMSILYLESLHSQPSEENIIHHLKGNLCRCTGYVSQMRAIKSYFEGKADRQEEIPGEEGRGRR</sequence>
<evidence type="ECO:0000256" key="2">
    <source>
        <dbReference type="ARBA" id="ARBA00022723"/>
    </source>
</evidence>
<dbReference type="GO" id="GO:0051537">
    <property type="term" value="F:2 iron, 2 sulfur cluster binding"/>
    <property type="evidence" value="ECO:0007669"/>
    <property type="project" value="UniProtKB-KW"/>
</dbReference>
<dbReference type="InterPro" id="IPR001041">
    <property type="entry name" value="2Fe-2S_ferredoxin-type"/>
</dbReference>
<dbReference type="Gene3D" id="1.10.150.120">
    <property type="entry name" value="[2Fe-2S]-binding domain"/>
    <property type="match status" value="1"/>
</dbReference>
<keyword evidence="8" id="KW-1185">Reference proteome</keyword>
<dbReference type="GO" id="GO:0016491">
    <property type="term" value="F:oxidoreductase activity"/>
    <property type="evidence" value="ECO:0007669"/>
    <property type="project" value="UniProtKB-KW"/>
</dbReference>
<evidence type="ECO:0000256" key="1">
    <source>
        <dbReference type="ARBA" id="ARBA00022714"/>
    </source>
</evidence>
<dbReference type="InterPro" id="IPR036884">
    <property type="entry name" value="2Fe-2S-bd_dom_sf"/>
</dbReference>
<dbReference type="Pfam" id="PF00111">
    <property type="entry name" value="Fer2"/>
    <property type="match status" value="1"/>
</dbReference>
<organism evidence="7 8">
    <name type="scientific">Tindallia californiensis</name>
    <dbReference type="NCBI Taxonomy" id="159292"/>
    <lineage>
        <taxon>Bacteria</taxon>
        <taxon>Bacillati</taxon>
        <taxon>Bacillota</taxon>
        <taxon>Clostridia</taxon>
        <taxon>Peptostreptococcales</taxon>
        <taxon>Tindalliaceae</taxon>
        <taxon>Tindallia</taxon>
    </lineage>
</organism>
<evidence type="ECO:0000313" key="8">
    <source>
        <dbReference type="Proteomes" id="UP000199230"/>
    </source>
</evidence>
<keyword evidence="1" id="KW-0001">2Fe-2S</keyword>
<dbReference type="SUPFAM" id="SSF47741">
    <property type="entry name" value="CO dehydrogenase ISP C-domain like"/>
    <property type="match status" value="1"/>
</dbReference>
<evidence type="ECO:0000256" key="5">
    <source>
        <dbReference type="ARBA" id="ARBA00023014"/>
    </source>
</evidence>
<keyword evidence="2" id="KW-0479">Metal-binding</keyword>
<gene>
    <name evidence="7" type="ORF">SAMN05192546_10640</name>
</gene>
<keyword evidence="4" id="KW-0408">Iron</keyword>
<dbReference type="PROSITE" id="PS51085">
    <property type="entry name" value="2FE2S_FER_2"/>
    <property type="match status" value="1"/>
</dbReference>